<feature type="signal peptide" evidence="2">
    <location>
        <begin position="1"/>
        <end position="17"/>
    </location>
</feature>
<keyword evidence="4" id="KW-1185">Reference proteome</keyword>
<dbReference type="PROSITE" id="PS51257">
    <property type="entry name" value="PROKAR_LIPOPROTEIN"/>
    <property type="match status" value="1"/>
</dbReference>
<evidence type="ECO:0000313" key="4">
    <source>
        <dbReference type="Proteomes" id="UP000245539"/>
    </source>
</evidence>
<feature type="region of interest" description="Disordered" evidence="1">
    <location>
        <begin position="25"/>
        <end position="45"/>
    </location>
</feature>
<name>A0A317C2T4_9GAMM</name>
<evidence type="ECO:0000256" key="2">
    <source>
        <dbReference type="SAM" id="SignalP"/>
    </source>
</evidence>
<organism evidence="3 4">
    <name type="scientific">Leucothrix pacifica</name>
    <dbReference type="NCBI Taxonomy" id="1247513"/>
    <lineage>
        <taxon>Bacteria</taxon>
        <taxon>Pseudomonadati</taxon>
        <taxon>Pseudomonadota</taxon>
        <taxon>Gammaproteobacteria</taxon>
        <taxon>Thiotrichales</taxon>
        <taxon>Thiotrichaceae</taxon>
        <taxon>Leucothrix</taxon>
    </lineage>
</organism>
<protein>
    <submittedName>
        <fullName evidence="3">DUF3299 domain-containing protein</fullName>
    </submittedName>
</protein>
<dbReference type="RefSeq" id="WP_109839473.1">
    <property type="nucleotide sequence ID" value="NZ_QGKM01000079.1"/>
</dbReference>
<evidence type="ECO:0000313" key="3">
    <source>
        <dbReference type="EMBL" id="PWQ92657.1"/>
    </source>
</evidence>
<dbReference type="OrthoDB" id="9784998at2"/>
<dbReference type="AlphaFoldDB" id="A0A317C2T4"/>
<keyword evidence="2" id="KW-0732">Signal</keyword>
<evidence type="ECO:0000256" key="1">
    <source>
        <dbReference type="SAM" id="MobiDB-lite"/>
    </source>
</evidence>
<proteinExistence type="predicted"/>
<dbReference type="Pfam" id="PF11736">
    <property type="entry name" value="DUF3299"/>
    <property type="match status" value="1"/>
</dbReference>
<sequence>MTHRYIATLLLPCFLLAACGGSDDTQSSDTAAKQTASDSSGSAPVKIPEVNAEQAAAPALGTAVSEIVGSKMDAAGKANPEDGFTDMDWNDLLPEGFKPEQIMAKYQAEIQATEEGSPEERVLYKKVMGEFNSAGANQSLDGKKVRIPGFVAPLDTNGDLVGDFLLVPYYGSCIHSPPPPAHQTVMVEPAEGKSVSLNDIYRPVWVVGEIEVDEIDTDLAKAGYQIKNAKVVPYTQPAH</sequence>
<dbReference type="InterPro" id="IPR021727">
    <property type="entry name" value="DUF3299"/>
</dbReference>
<dbReference type="Gene3D" id="2.40.50.870">
    <property type="entry name" value="Protein of unknown function (DUF3299)"/>
    <property type="match status" value="1"/>
</dbReference>
<gene>
    <name evidence="3" type="ORF">DKW60_20200</name>
</gene>
<reference evidence="3 4" key="1">
    <citation type="submission" date="2018-05" db="EMBL/GenBank/DDBJ databases">
        <title>Leucothrix arctica sp. nov., isolated from Arctic seawater.</title>
        <authorList>
            <person name="Choi A."/>
            <person name="Baek K."/>
        </authorList>
    </citation>
    <scope>NUCLEOTIDE SEQUENCE [LARGE SCALE GENOMIC DNA]</scope>
    <source>
        <strain evidence="3 4">JCM 18388</strain>
    </source>
</reference>
<dbReference type="EMBL" id="QGKM01000079">
    <property type="protein sequence ID" value="PWQ92657.1"/>
    <property type="molecule type" value="Genomic_DNA"/>
</dbReference>
<feature type="chain" id="PRO_5016421725" evidence="2">
    <location>
        <begin position="18"/>
        <end position="239"/>
    </location>
</feature>
<feature type="compositionally biased region" description="Polar residues" evidence="1">
    <location>
        <begin position="25"/>
        <end position="42"/>
    </location>
</feature>
<dbReference type="Proteomes" id="UP000245539">
    <property type="component" value="Unassembled WGS sequence"/>
</dbReference>
<comment type="caution">
    <text evidence="3">The sequence shown here is derived from an EMBL/GenBank/DDBJ whole genome shotgun (WGS) entry which is preliminary data.</text>
</comment>
<accession>A0A317C2T4</accession>